<evidence type="ECO:0000313" key="5">
    <source>
        <dbReference type="EMBL" id="GGC00856.1"/>
    </source>
</evidence>
<proteinExistence type="predicted"/>
<dbReference type="InterPro" id="IPR029787">
    <property type="entry name" value="Nucleotide_cyclase"/>
</dbReference>
<organism evidence="5 6">
    <name type="scientific">Marinobacterium zhoushanense</name>
    <dbReference type="NCBI Taxonomy" id="1679163"/>
    <lineage>
        <taxon>Bacteria</taxon>
        <taxon>Pseudomonadati</taxon>
        <taxon>Pseudomonadota</taxon>
        <taxon>Gammaproteobacteria</taxon>
        <taxon>Oceanospirillales</taxon>
        <taxon>Oceanospirillaceae</taxon>
        <taxon>Marinobacterium</taxon>
    </lineage>
</organism>
<dbReference type="InterPro" id="IPR013767">
    <property type="entry name" value="PAS_fold"/>
</dbReference>
<dbReference type="CDD" id="cd01949">
    <property type="entry name" value="GGDEF"/>
    <property type="match status" value="1"/>
</dbReference>
<dbReference type="InterPro" id="IPR000014">
    <property type="entry name" value="PAS"/>
</dbReference>
<dbReference type="Pfam" id="PF00990">
    <property type="entry name" value="GGDEF"/>
    <property type="match status" value="1"/>
</dbReference>
<dbReference type="EC" id="2.7.7.65" evidence="1"/>
<evidence type="ECO:0000259" key="4">
    <source>
        <dbReference type="PROSITE" id="PS50887"/>
    </source>
</evidence>
<dbReference type="SMART" id="SM00091">
    <property type="entry name" value="PAS"/>
    <property type="match status" value="1"/>
</dbReference>
<dbReference type="InterPro" id="IPR035965">
    <property type="entry name" value="PAS-like_dom_sf"/>
</dbReference>
<accession>A0ABQ1KJ02</accession>
<dbReference type="Gene3D" id="3.30.450.20">
    <property type="entry name" value="PAS domain"/>
    <property type="match status" value="1"/>
</dbReference>
<dbReference type="Gene3D" id="3.30.70.270">
    <property type="match status" value="1"/>
</dbReference>
<dbReference type="SMART" id="SM00267">
    <property type="entry name" value="GGDEF"/>
    <property type="match status" value="1"/>
</dbReference>
<evidence type="ECO:0000256" key="2">
    <source>
        <dbReference type="ARBA" id="ARBA00034247"/>
    </source>
</evidence>
<reference evidence="6" key="1">
    <citation type="journal article" date="2019" name="Int. J. Syst. Evol. Microbiol.">
        <title>The Global Catalogue of Microorganisms (GCM) 10K type strain sequencing project: providing services to taxonomists for standard genome sequencing and annotation.</title>
        <authorList>
            <consortium name="The Broad Institute Genomics Platform"/>
            <consortium name="The Broad Institute Genome Sequencing Center for Infectious Disease"/>
            <person name="Wu L."/>
            <person name="Ma J."/>
        </authorList>
    </citation>
    <scope>NUCLEOTIDE SEQUENCE [LARGE SCALE GENOMIC DNA]</scope>
    <source>
        <strain evidence="6">CGMCC 1.15341</strain>
    </source>
</reference>
<evidence type="ECO:0000313" key="6">
    <source>
        <dbReference type="Proteomes" id="UP000629025"/>
    </source>
</evidence>
<dbReference type="PANTHER" id="PTHR45138">
    <property type="entry name" value="REGULATORY COMPONENTS OF SENSORY TRANSDUCTION SYSTEM"/>
    <property type="match status" value="1"/>
</dbReference>
<evidence type="ECO:0000256" key="1">
    <source>
        <dbReference type="ARBA" id="ARBA00012528"/>
    </source>
</evidence>
<dbReference type="NCBIfam" id="TIGR00254">
    <property type="entry name" value="GGDEF"/>
    <property type="match status" value="1"/>
</dbReference>
<name>A0ABQ1KJ02_9GAMM</name>
<dbReference type="InterPro" id="IPR000160">
    <property type="entry name" value="GGDEF_dom"/>
</dbReference>
<dbReference type="RefSeq" id="WP_188749548.1">
    <property type="nucleotide sequence ID" value="NZ_BMIJ01000006.1"/>
</dbReference>
<dbReference type="EMBL" id="BMIJ01000006">
    <property type="protein sequence ID" value="GGC00856.1"/>
    <property type="molecule type" value="Genomic_DNA"/>
</dbReference>
<dbReference type="SUPFAM" id="SSF55785">
    <property type="entry name" value="PYP-like sensor domain (PAS domain)"/>
    <property type="match status" value="1"/>
</dbReference>
<dbReference type="PANTHER" id="PTHR45138:SF9">
    <property type="entry name" value="DIGUANYLATE CYCLASE DGCM-RELATED"/>
    <property type="match status" value="1"/>
</dbReference>
<feature type="domain" description="PAS" evidence="3">
    <location>
        <begin position="23"/>
        <end position="67"/>
    </location>
</feature>
<dbReference type="PROSITE" id="PS50887">
    <property type="entry name" value="GGDEF"/>
    <property type="match status" value="1"/>
</dbReference>
<dbReference type="PROSITE" id="PS50112">
    <property type="entry name" value="PAS"/>
    <property type="match status" value="1"/>
</dbReference>
<dbReference type="SUPFAM" id="SSF55073">
    <property type="entry name" value="Nucleotide cyclase"/>
    <property type="match status" value="1"/>
</dbReference>
<dbReference type="InterPro" id="IPR043128">
    <property type="entry name" value="Rev_trsase/Diguanyl_cyclase"/>
</dbReference>
<sequence>MTEHNPHHEKTLSIDEFHWHIGLLQNLDVGLIVLDERYRVHLWNTFMANYSGLSDSEVRERNLFELFPDLPSSWFKRKLDTVFHLRNRAFITWQERPWLFNFKPNRPFTGKAAQMYQNVTLIPLTSPDGEVRQIGILIYDMTDAAVSHKDLQAANQELARLSRTDRLTGLHNRGYWEECLQHEYDRFLRSSRSSSLIMLDIDHFKQINDTYGHQAGDQVIRSLARLISEHIRSTDSAGRYGGEEFGILLPDTSDSHAEVLAERLRRAAQESKIYYGDETIRFTLSLGIAESQIDDAHYENWLKRADDALYRSKQNGRNQTTLD</sequence>
<feature type="domain" description="GGDEF" evidence="4">
    <location>
        <begin position="192"/>
        <end position="323"/>
    </location>
</feature>
<dbReference type="Proteomes" id="UP000629025">
    <property type="component" value="Unassembled WGS sequence"/>
</dbReference>
<comment type="catalytic activity">
    <reaction evidence="2">
        <text>2 GTP = 3',3'-c-di-GMP + 2 diphosphate</text>
        <dbReference type="Rhea" id="RHEA:24898"/>
        <dbReference type="ChEBI" id="CHEBI:33019"/>
        <dbReference type="ChEBI" id="CHEBI:37565"/>
        <dbReference type="ChEBI" id="CHEBI:58805"/>
        <dbReference type="EC" id="2.7.7.65"/>
    </reaction>
</comment>
<comment type="caution">
    <text evidence="5">The sequence shown here is derived from an EMBL/GenBank/DDBJ whole genome shotgun (WGS) entry which is preliminary data.</text>
</comment>
<keyword evidence="6" id="KW-1185">Reference proteome</keyword>
<dbReference type="Pfam" id="PF00989">
    <property type="entry name" value="PAS"/>
    <property type="match status" value="1"/>
</dbReference>
<evidence type="ECO:0000259" key="3">
    <source>
        <dbReference type="PROSITE" id="PS50112"/>
    </source>
</evidence>
<dbReference type="InterPro" id="IPR050469">
    <property type="entry name" value="Diguanylate_Cyclase"/>
</dbReference>
<gene>
    <name evidence="5" type="ORF">GCM10011352_28780</name>
</gene>
<protein>
    <recommendedName>
        <fullName evidence="1">diguanylate cyclase</fullName>
        <ecNumber evidence="1">2.7.7.65</ecNumber>
    </recommendedName>
</protein>